<gene>
    <name evidence="2" type="ordered locus">Sulac_0792</name>
</gene>
<feature type="transmembrane region" description="Helical" evidence="1">
    <location>
        <begin position="135"/>
        <end position="154"/>
    </location>
</feature>
<feature type="transmembrane region" description="Helical" evidence="1">
    <location>
        <begin position="63"/>
        <end position="82"/>
    </location>
</feature>
<evidence type="ECO:0000313" key="2">
    <source>
        <dbReference type="EMBL" id="AEW04295.1"/>
    </source>
</evidence>
<keyword evidence="1" id="KW-1133">Transmembrane helix</keyword>
<keyword evidence="1" id="KW-0812">Transmembrane</keyword>
<feature type="transmembrane region" description="Helical" evidence="1">
    <location>
        <begin position="12"/>
        <end position="31"/>
    </location>
</feature>
<organism evidence="2 3">
    <name type="scientific">Sulfobacillus acidophilus (strain ATCC 700253 / DSM 10332 / NAL)</name>
    <dbReference type="NCBI Taxonomy" id="679936"/>
    <lineage>
        <taxon>Bacteria</taxon>
        <taxon>Bacillati</taxon>
        <taxon>Bacillota</taxon>
        <taxon>Clostridia</taxon>
        <taxon>Eubacteriales</taxon>
        <taxon>Clostridiales Family XVII. Incertae Sedis</taxon>
        <taxon>Sulfobacillus</taxon>
    </lineage>
</organism>
<proteinExistence type="predicted"/>
<keyword evidence="3" id="KW-1185">Reference proteome</keyword>
<dbReference type="Proteomes" id="UP000005439">
    <property type="component" value="Chromosome"/>
</dbReference>
<dbReference type="KEGG" id="sap:Sulac_0792"/>
<dbReference type="EMBL" id="CP003179">
    <property type="protein sequence ID" value="AEW04295.1"/>
    <property type="molecule type" value="Genomic_DNA"/>
</dbReference>
<dbReference type="HOGENOM" id="CLU_1609920_0_0_9"/>
<dbReference type="PATRIC" id="fig|679936.5.peg.842"/>
<name>G8U162_SULAD</name>
<sequence>MTITHTNKPPWLFGVLFSSLVTDGANIVRLLHGAVPAPFYVPWFVAGLSAIFLAWGKVSSIRGVRIFFWIILSLAVLLLSLLSDGTNLSLWVWLGIISGPVPPVLSKRLTAGFFGLAHVITQAFLLPLPVQGAPLSYGVIALTGALVFITWHQWRRVPLKVGSPL</sequence>
<evidence type="ECO:0000256" key="1">
    <source>
        <dbReference type="SAM" id="Phobius"/>
    </source>
</evidence>
<accession>G8U162</accession>
<reference evidence="2 3" key="2">
    <citation type="journal article" date="2012" name="Stand. Genomic Sci.">
        <title>Complete genome sequence of the moderately thermophilic mineral-sulfide-oxidizing firmicute Sulfobacillus acidophilus type strain (NAL(T)).</title>
        <authorList>
            <person name="Anderson I."/>
            <person name="Chertkov O."/>
            <person name="Chen A."/>
            <person name="Saunders E."/>
            <person name="Lapidus A."/>
            <person name="Nolan M."/>
            <person name="Lucas S."/>
            <person name="Hammon N."/>
            <person name="Deshpande S."/>
            <person name="Cheng J.F."/>
            <person name="Han C."/>
            <person name="Tapia R."/>
            <person name="Goodwin L.A."/>
            <person name="Pitluck S."/>
            <person name="Liolios K."/>
            <person name="Pagani I."/>
            <person name="Ivanova N."/>
            <person name="Mikhailova N."/>
            <person name="Pati A."/>
            <person name="Palaniappan K."/>
            <person name="Land M."/>
            <person name="Pan C."/>
            <person name="Rohde M."/>
            <person name="Pukall R."/>
            <person name="Goker M."/>
            <person name="Detter J.C."/>
            <person name="Woyke T."/>
            <person name="Bristow J."/>
            <person name="Eisen J.A."/>
            <person name="Markowitz V."/>
            <person name="Hugenholtz P."/>
            <person name="Kyrpides N.C."/>
            <person name="Klenk H.P."/>
            <person name="Mavromatis K."/>
        </authorList>
    </citation>
    <scope>NUCLEOTIDE SEQUENCE [LARGE SCALE GENOMIC DNA]</scope>
    <source>
        <strain evidence="3">ATCC 700253 / DSM 10332 / NAL</strain>
    </source>
</reference>
<feature type="transmembrane region" description="Helical" evidence="1">
    <location>
        <begin position="88"/>
        <end position="105"/>
    </location>
</feature>
<dbReference type="AlphaFoldDB" id="G8U162"/>
<feature type="transmembrane region" description="Helical" evidence="1">
    <location>
        <begin position="37"/>
        <end position="56"/>
    </location>
</feature>
<keyword evidence="1" id="KW-0472">Membrane</keyword>
<protein>
    <submittedName>
        <fullName evidence="2">Uncharacterized protein</fullName>
    </submittedName>
</protein>
<reference evidence="3" key="1">
    <citation type="submission" date="2011-12" db="EMBL/GenBank/DDBJ databases">
        <title>The complete genome of chromosome of Sulfobacillus acidophilus DSM 10332.</title>
        <authorList>
            <person name="Lucas S."/>
            <person name="Han J."/>
            <person name="Lapidus A."/>
            <person name="Bruce D."/>
            <person name="Goodwin L."/>
            <person name="Pitluck S."/>
            <person name="Peters L."/>
            <person name="Kyrpides N."/>
            <person name="Mavromatis K."/>
            <person name="Ivanova N."/>
            <person name="Mikhailova N."/>
            <person name="Chertkov O."/>
            <person name="Saunders E."/>
            <person name="Detter J.C."/>
            <person name="Tapia R."/>
            <person name="Han C."/>
            <person name="Land M."/>
            <person name="Hauser L."/>
            <person name="Markowitz V."/>
            <person name="Cheng J.-F."/>
            <person name="Hugenholtz P."/>
            <person name="Woyke T."/>
            <person name="Wu D."/>
            <person name="Pukall R."/>
            <person name="Gehrich-Schroeter G."/>
            <person name="Schneider S."/>
            <person name="Klenk H.-P."/>
            <person name="Eisen J.A."/>
        </authorList>
    </citation>
    <scope>NUCLEOTIDE SEQUENCE [LARGE SCALE GENOMIC DNA]</scope>
    <source>
        <strain evidence="3">ATCC 700253 / DSM 10332 / NAL</strain>
    </source>
</reference>
<evidence type="ECO:0000313" key="3">
    <source>
        <dbReference type="Proteomes" id="UP000005439"/>
    </source>
</evidence>